<feature type="region of interest" description="Disordered" evidence="1">
    <location>
        <begin position="569"/>
        <end position="597"/>
    </location>
</feature>
<reference evidence="2 3" key="1">
    <citation type="submission" date="2023-02" db="EMBL/GenBank/DDBJ databases">
        <title>LHISI_Scaffold_Assembly.</title>
        <authorList>
            <person name="Stuart O.P."/>
            <person name="Cleave R."/>
            <person name="Magrath M.J.L."/>
            <person name="Mikheyev A.S."/>
        </authorList>
    </citation>
    <scope>NUCLEOTIDE SEQUENCE [LARGE SCALE GENOMIC DNA]</scope>
    <source>
        <strain evidence="2">Daus_M_001</strain>
        <tissue evidence="2">Leg muscle</tissue>
    </source>
</reference>
<feature type="region of interest" description="Disordered" evidence="1">
    <location>
        <begin position="101"/>
        <end position="125"/>
    </location>
</feature>
<gene>
    <name evidence="2" type="ORF">PR048_028070</name>
</gene>
<organism evidence="2 3">
    <name type="scientific">Dryococelus australis</name>
    <dbReference type="NCBI Taxonomy" id="614101"/>
    <lineage>
        <taxon>Eukaryota</taxon>
        <taxon>Metazoa</taxon>
        <taxon>Ecdysozoa</taxon>
        <taxon>Arthropoda</taxon>
        <taxon>Hexapoda</taxon>
        <taxon>Insecta</taxon>
        <taxon>Pterygota</taxon>
        <taxon>Neoptera</taxon>
        <taxon>Polyneoptera</taxon>
        <taxon>Phasmatodea</taxon>
        <taxon>Verophasmatodea</taxon>
        <taxon>Anareolatae</taxon>
        <taxon>Phasmatidae</taxon>
        <taxon>Eurycanthinae</taxon>
        <taxon>Dryococelus</taxon>
    </lineage>
</organism>
<evidence type="ECO:0000313" key="2">
    <source>
        <dbReference type="EMBL" id="KAJ8871734.1"/>
    </source>
</evidence>
<keyword evidence="3" id="KW-1185">Reference proteome</keyword>
<comment type="caution">
    <text evidence="2">The sequence shown here is derived from an EMBL/GenBank/DDBJ whole genome shotgun (WGS) entry which is preliminary data.</text>
</comment>
<sequence>MRARGLTGVEFAVKGLQTARRVFGPPGDGTQRRRRAVCRCEPARRGTTSEIDRTTRRQRAAAVEPARTVNVEGKSLPPYRMCWDAVRQSEPDMLHANRTIQSDARLTPEPREANNIPGAPTSKEPHPISLMQIVLFCEETIRRVLQEPPPCNLVPILQARSSPVVGRRWLLSAWMTHFLQGGGGRSGRRRGTSNSGAEEQRRMRQQEERRTSRGVWVGFMSMETLADLSFRESVFDAKATDNEDVNNDETTSLTMMPTEKGGGRRRRRCYQAMKFESTRNSCRLFHHVTSCVNHAWKSKFSLCAPCLLRAVKFAFLLFGSGESSSNKAWDVDGIEVSTSTWAGEGGFSSVDSADFKPNKNRGRCGVAVRLLASHLGEPGLIPGEVAPGFSQVGIVPFGGFSRETPASPTHAFRRCSILTSLDLHRPSRPRCYEPPNSLHSLTRIKPLNHKIARKSQRRSVFCSRRGRPRILARGNLAGRCRWSAGFPGDLSFLPLLHSDTAPYPARLTLIAFQDIYRAASPLYCWALCGGATLDAKPRRRRRWSGRPTLVNKRPGLAFRVFFGERARRGGGSLPTMKHHPAPLSPSLVYPSSHTPAR</sequence>
<name>A0ABQ9GIA7_9NEOP</name>
<feature type="region of interest" description="Disordered" evidence="1">
    <location>
        <begin position="181"/>
        <end position="209"/>
    </location>
</feature>
<accession>A0ABQ9GIA7</accession>
<evidence type="ECO:0000313" key="3">
    <source>
        <dbReference type="Proteomes" id="UP001159363"/>
    </source>
</evidence>
<protein>
    <submittedName>
        <fullName evidence="2">Uncharacterized protein</fullName>
    </submittedName>
</protein>
<feature type="compositionally biased region" description="Basic and acidic residues" evidence="1">
    <location>
        <begin position="198"/>
        <end position="209"/>
    </location>
</feature>
<proteinExistence type="predicted"/>
<evidence type="ECO:0000256" key="1">
    <source>
        <dbReference type="SAM" id="MobiDB-lite"/>
    </source>
</evidence>
<dbReference type="Proteomes" id="UP001159363">
    <property type="component" value="Chromosome 11"/>
</dbReference>
<dbReference type="EMBL" id="JARBHB010000012">
    <property type="protein sequence ID" value="KAJ8871734.1"/>
    <property type="molecule type" value="Genomic_DNA"/>
</dbReference>